<keyword evidence="7 11" id="KW-0963">Cytoplasm</keyword>
<evidence type="ECO:0000256" key="11">
    <source>
        <dbReference type="HAMAP-Rule" id="MF_01014"/>
    </source>
</evidence>
<feature type="active site" description="Proton acceptor" evidence="11">
    <location>
        <position position="9"/>
    </location>
</feature>
<feature type="active site" description="Proton donor" evidence="11">
    <location>
        <position position="129"/>
    </location>
</feature>
<evidence type="ECO:0000256" key="4">
    <source>
        <dbReference type="ARBA" id="ARBA00009667"/>
    </source>
</evidence>
<comment type="catalytic activity">
    <reaction evidence="1 11">
        <text>1-(5-phospho-beta-D-ribosyl)-5-[(5-phospho-beta-D-ribosylamino)methylideneamino]imidazole-4-carboxamide = 5-[(5-phospho-1-deoxy-D-ribulos-1-ylimino)methylamino]-1-(5-phospho-beta-D-ribosyl)imidazole-4-carboxamide</text>
        <dbReference type="Rhea" id="RHEA:15469"/>
        <dbReference type="ChEBI" id="CHEBI:58435"/>
        <dbReference type="ChEBI" id="CHEBI:58525"/>
        <dbReference type="EC" id="5.3.1.16"/>
    </reaction>
</comment>
<evidence type="ECO:0000313" key="14">
    <source>
        <dbReference type="Proteomes" id="UP000646844"/>
    </source>
</evidence>
<dbReference type="AlphaFoldDB" id="A0A832WE60"/>
<evidence type="ECO:0000256" key="9">
    <source>
        <dbReference type="ARBA" id="ARBA00023102"/>
    </source>
</evidence>
<comment type="pathway">
    <text evidence="3 11">Amino-acid biosynthesis; L-histidine biosynthesis; L-histidine from 5-phospho-alpha-D-ribose 1-diphosphate: step 4/9.</text>
</comment>
<dbReference type="Proteomes" id="UP000646844">
    <property type="component" value="Unassembled WGS sequence"/>
</dbReference>
<dbReference type="InterPro" id="IPR006062">
    <property type="entry name" value="His_biosynth"/>
</dbReference>
<evidence type="ECO:0000256" key="7">
    <source>
        <dbReference type="ARBA" id="ARBA00022490"/>
    </source>
</evidence>
<dbReference type="InterPro" id="IPR013785">
    <property type="entry name" value="Aldolase_TIM"/>
</dbReference>
<dbReference type="GeneID" id="1459495"/>
<evidence type="ECO:0000313" key="13">
    <source>
        <dbReference type="EMBL" id="HII73653.1"/>
    </source>
</evidence>
<reference evidence="13" key="1">
    <citation type="journal article" date="2020" name="bioRxiv">
        <title>A rank-normalized archaeal taxonomy based on genome phylogeny resolves widespread incomplete and uneven classifications.</title>
        <authorList>
            <person name="Rinke C."/>
            <person name="Chuvochina M."/>
            <person name="Mussig A.J."/>
            <person name="Chaumeil P.-A."/>
            <person name="Waite D.W."/>
            <person name="Whitman W.B."/>
            <person name="Parks D.H."/>
            <person name="Hugenholtz P."/>
        </authorList>
    </citation>
    <scope>NUCLEOTIDE SEQUENCE</scope>
    <source>
        <strain evidence="13">UBA8838</strain>
    </source>
</reference>
<evidence type="ECO:0000256" key="2">
    <source>
        <dbReference type="ARBA" id="ARBA00004496"/>
    </source>
</evidence>
<evidence type="ECO:0000256" key="8">
    <source>
        <dbReference type="ARBA" id="ARBA00022605"/>
    </source>
</evidence>
<dbReference type="NCBIfam" id="NF010113">
    <property type="entry name" value="PRK13586.1"/>
    <property type="match status" value="1"/>
</dbReference>
<keyword evidence="8 11" id="KW-0028">Amino-acid biosynthesis</keyword>
<dbReference type="InterPro" id="IPR044524">
    <property type="entry name" value="Isoase_HisA-like"/>
</dbReference>
<dbReference type="InterPro" id="IPR011060">
    <property type="entry name" value="RibuloseP-bd_barrel"/>
</dbReference>
<dbReference type="SMR" id="A0A832WE60"/>
<accession>A0A832WE60</accession>
<organism evidence="13 14">
    <name type="scientific">Sulfurisphaera tokodaii</name>
    <dbReference type="NCBI Taxonomy" id="111955"/>
    <lineage>
        <taxon>Archaea</taxon>
        <taxon>Thermoproteota</taxon>
        <taxon>Thermoprotei</taxon>
        <taxon>Sulfolobales</taxon>
        <taxon>Sulfolobaceae</taxon>
        <taxon>Sulfurisphaera</taxon>
    </lineage>
</organism>
<name>A0A832WE60_9CREN</name>
<evidence type="ECO:0000256" key="10">
    <source>
        <dbReference type="ARBA" id="ARBA00023235"/>
    </source>
</evidence>
<comment type="subcellular location">
    <subcellularLocation>
        <location evidence="2 11">Cytoplasm</location>
    </subcellularLocation>
</comment>
<gene>
    <name evidence="11" type="primary">hisA</name>
    <name evidence="13" type="ORF">HA332_04560</name>
</gene>
<keyword evidence="10 11" id="KW-0413">Isomerase</keyword>
<dbReference type="RefSeq" id="WP_010979509.1">
    <property type="nucleotide sequence ID" value="NZ_BAABQO010000003.1"/>
</dbReference>
<dbReference type="UniPathway" id="UPA00031">
    <property type="reaction ID" value="UER00009"/>
</dbReference>
<dbReference type="Gene3D" id="3.20.20.70">
    <property type="entry name" value="Aldolase class I"/>
    <property type="match status" value="1"/>
</dbReference>
<protein>
    <recommendedName>
        <fullName evidence="6 11">1-(5-phosphoribosyl)-5-[(5-phosphoribosylamino)methylideneamino] imidazole-4-carboxamide isomerase</fullName>
        <ecNumber evidence="5 11">5.3.1.16</ecNumber>
    </recommendedName>
    <alternativeName>
        <fullName evidence="11">Phosphoribosylformimino-5-aminoimidazole carboxamide ribotide isomerase</fullName>
    </alternativeName>
</protein>
<dbReference type="GO" id="GO:0000162">
    <property type="term" value="P:L-tryptophan biosynthetic process"/>
    <property type="evidence" value="ECO:0007669"/>
    <property type="project" value="TreeGrafter"/>
</dbReference>
<evidence type="ECO:0000256" key="12">
    <source>
        <dbReference type="RuleBase" id="RU003657"/>
    </source>
</evidence>
<dbReference type="OMA" id="EWLHLVD"/>
<evidence type="ECO:0000256" key="5">
    <source>
        <dbReference type="ARBA" id="ARBA00012550"/>
    </source>
</evidence>
<sequence length="230" mass="25878">MLKVVPSIDISEGKAVKRIRGVKGSGLILGNPVKIAYEIYEEGYDYLHVVDLDSAEENGNNEEYVKDICKIGFKWVQVGGGIRNVEKAERLLDYDCSAIVISTLPIKDPKSFMDIQKIIGKDKILLSVDYDSSGYVLIRGWKEKSIKVLDFLLSYDSLGYIFTYVENEGTKRGIDNNVKNYVIRIKGLKEYAGGIGSIEDLYKLNEYGINYAIIGMSFYSGSLRGIKYVY</sequence>
<dbReference type="PANTHER" id="PTHR43090">
    <property type="entry name" value="1-(5-PHOSPHORIBOSYL)-5-[(5-PHOSPHORIBOSYLAMINO)METHYLIDENEAMINO] IMIDAZOLE-4-CARBOXAMIDE ISOMERASE"/>
    <property type="match status" value="1"/>
</dbReference>
<comment type="similarity">
    <text evidence="4 11 12">Belongs to the HisA/HisF family.</text>
</comment>
<keyword evidence="9 11" id="KW-0368">Histidine biosynthesis</keyword>
<dbReference type="InterPro" id="IPR023016">
    <property type="entry name" value="HisA/PriA"/>
</dbReference>
<dbReference type="GO" id="GO:0005737">
    <property type="term" value="C:cytoplasm"/>
    <property type="evidence" value="ECO:0007669"/>
    <property type="project" value="UniProtKB-SubCell"/>
</dbReference>
<evidence type="ECO:0000256" key="3">
    <source>
        <dbReference type="ARBA" id="ARBA00005133"/>
    </source>
</evidence>
<dbReference type="EC" id="5.3.1.16" evidence="5 11"/>
<dbReference type="EMBL" id="DUJO01000019">
    <property type="protein sequence ID" value="HII73653.1"/>
    <property type="molecule type" value="Genomic_DNA"/>
</dbReference>
<dbReference type="CDD" id="cd04732">
    <property type="entry name" value="HisA"/>
    <property type="match status" value="1"/>
</dbReference>
<dbReference type="SUPFAM" id="SSF51366">
    <property type="entry name" value="Ribulose-phoshate binding barrel"/>
    <property type="match status" value="1"/>
</dbReference>
<dbReference type="GO" id="GO:0000105">
    <property type="term" value="P:L-histidine biosynthetic process"/>
    <property type="evidence" value="ECO:0007669"/>
    <property type="project" value="UniProtKB-UniRule"/>
</dbReference>
<dbReference type="PANTHER" id="PTHR43090:SF2">
    <property type="entry name" value="1-(5-PHOSPHORIBOSYL)-5-[(5-PHOSPHORIBOSYLAMINO)METHYLIDENEAMINO] IMIDAZOLE-4-CARBOXAMIDE ISOMERASE"/>
    <property type="match status" value="1"/>
</dbReference>
<dbReference type="GO" id="GO:0003949">
    <property type="term" value="F:1-(5-phosphoribosyl)-5-[(5-phosphoribosylamino)methylideneamino]imidazole-4-carboxamide isomerase activity"/>
    <property type="evidence" value="ECO:0007669"/>
    <property type="project" value="UniProtKB-UniRule"/>
</dbReference>
<evidence type="ECO:0000256" key="6">
    <source>
        <dbReference type="ARBA" id="ARBA00018464"/>
    </source>
</evidence>
<dbReference type="HAMAP" id="MF_01014">
    <property type="entry name" value="HisA"/>
    <property type="match status" value="1"/>
</dbReference>
<evidence type="ECO:0000256" key="1">
    <source>
        <dbReference type="ARBA" id="ARBA00000901"/>
    </source>
</evidence>
<dbReference type="Pfam" id="PF00977">
    <property type="entry name" value="His_biosynth"/>
    <property type="match status" value="1"/>
</dbReference>
<comment type="caution">
    <text evidence="13">The sequence shown here is derived from an EMBL/GenBank/DDBJ whole genome shotgun (WGS) entry which is preliminary data.</text>
</comment>
<proteinExistence type="inferred from homology"/>